<dbReference type="GO" id="GO:0015937">
    <property type="term" value="P:coenzyme A biosynthetic process"/>
    <property type="evidence" value="ECO:0007669"/>
    <property type="project" value="UniProtKB-UniRule"/>
</dbReference>
<dbReference type="EMBL" id="JBHSKX010000001">
    <property type="protein sequence ID" value="MFC5366972.1"/>
    <property type="molecule type" value="Genomic_DNA"/>
</dbReference>
<evidence type="ECO:0000259" key="5">
    <source>
        <dbReference type="Pfam" id="PF02441"/>
    </source>
</evidence>
<dbReference type="Gene3D" id="3.40.50.10300">
    <property type="entry name" value="CoaB-like"/>
    <property type="match status" value="1"/>
</dbReference>
<comment type="similarity">
    <text evidence="3">In the C-terminal section; belongs to the PPC synthetase family.</text>
</comment>
<dbReference type="GO" id="GO:0004632">
    <property type="term" value="F:phosphopantothenate--cysteine ligase activity"/>
    <property type="evidence" value="ECO:0007669"/>
    <property type="project" value="UniProtKB-UniRule"/>
</dbReference>
<reference evidence="7 8" key="1">
    <citation type="journal article" date="2019" name="Int. J. Syst. Evol. Microbiol.">
        <title>The Global Catalogue of Microorganisms (GCM) 10K type strain sequencing project: providing services to taxonomists for standard genome sequencing and annotation.</title>
        <authorList>
            <consortium name="The Broad Institute Genomics Platform"/>
            <consortium name="The Broad Institute Genome Sequencing Center for Infectious Disease"/>
            <person name="Wu L."/>
            <person name="Ma J."/>
        </authorList>
    </citation>
    <scope>NUCLEOTIDE SEQUENCE [LARGE SCALE GENOMIC DNA]</scope>
    <source>
        <strain evidence="7 8">CGMCC 1.12237</strain>
    </source>
</reference>
<dbReference type="GO" id="GO:0004633">
    <property type="term" value="F:phosphopantothenoylcysteine decarboxylase activity"/>
    <property type="evidence" value="ECO:0007669"/>
    <property type="project" value="UniProtKB-UniRule"/>
</dbReference>
<dbReference type="Gene3D" id="3.40.50.1950">
    <property type="entry name" value="Flavin prenyltransferase-like"/>
    <property type="match status" value="1"/>
</dbReference>
<dbReference type="SUPFAM" id="SSF52507">
    <property type="entry name" value="Homo-oligomeric flavin-containing Cys decarboxylases, HFCD"/>
    <property type="match status" value="1"/>
</dbReference>
<comment type="caution">
    <text evidence="3">Lacks conserved residue(s) required for the propagation of feature annotation.</text>
</comment>
<keyword evidence="8" id="KW-1185">Reference proteome</keyword>
<keyword evidence="1 3" id="KW-0210">Decarboxylase</keyword>
<evidence type="ECO:0000256" key="1">
    <source>
        <dbReference type="ARBA" id="ARBA00022793"/>
    </source>
</evidence>
<comment type="cofactor">
    <cofactor evidence="3">
        <name>Mg(2+)</name>
        <dbReference type="ChEBI" id="CHEBI:18420"/>
    </cofactor>
</comment>
<dbReference type="EC" id="6.3.2.5" evidence="3"/>
<dbReference type="InterPro" id="IPR036551">
    <property type="entry name" value="Flavin_trans-like"/>
</dbReference>
<dbReference type="GO" id="GO:0046872">
    <property type="term" value="F:metal ion binding"/>
    <property type="evidence" value="ECO:0007669"/>
    <property type="project" value="UniProtKB-KW"/>
</dbReference>
<keyword evidence="3 7" id="KW-0436">Ligase</keyword>
<comment type="catalytic activity">
    <reaction evidence="3">
        <text>N-[(R)-4-phosphopantothenoyl]-L-cysteine + H(+) = (R)-4'-phosphopantetheine + CO2</text>
        <dbReference type="Rhea" id="RHEA:16793"/>
        <dbReference type="ChEBI" id="CHEBI:15378"/>
        <dbReference type="ChEBI" id="CHEBI:16526"/>
        <dbReference type="ChEBI" id="CHEBI:59458"/>
        <dbReference type="ChEBI" id="CHEBI:61723"/>
        <dbReference type="EC" id="4.1.1.36"/>
    </reaction>
</comment>
<dbReference type="SUPFAM" id="SSF102645">
    <property type="entry name" value="CoaB-like"/>
    <property type="match status" value="1"/>
</dbReference>
<dbReference type="RefSeq" id="WP_227227696.1">
    <property type="nucleotide sequence ID" value="NZ_JAJCVJ010000001.1"/>
</dbReference>
<keyword evidence="3" id="KW-0479">Metal-binding</keyword>
<evidence type="ECO:0000256" key="4">
    <source>
        <dbReference type="SAM" id="MobiDB-lite"/>
    </source>
</evidence>
<evidence type="ECO:0000313" key="8">
    <source>
        <dbReference type="Proteomes" id="UP001596201"/>
    </source>
</evidence>
<dbReference type="Pfam" id="PF04127">
    <property type="entry name" value="DFP"/>
    <property type="match status" value="2"/>
</dbReference>
<dbReference type="Proteomes" id="UP001596201">
    <property type="component" value="Unassembled WGS sequence"/>
</dbReference>
<comment type="pathway">
    <text evidence="3">Cofactor biosynthesis; coenzyme A biosynthesis.</text>
</comment>
<dbReference type="AlphaFoldDB" id="A0ABD5RB82"/>
<comment type="caution">
    <text evidence="7">The sequence shown here is derived from an EMBL/GenBank/DDBJ whole genome shotgun (WGS) entry which is preliminary data.</text>
</comment>
<accession>A0ABD5RB82</accession>
<comment type="similarity">
    <text evidence="3">In the N-terminal section; belongs to the HFCD (homo-oligomeric flavin containing Cys decarboxylase) superfamily.</text>
</comment>
<dbReference type="InterPro" id="IPR003382">
    <property type="entry name" value="Flavoprotein"/>
</dbReference>
<keyword evidence="2 3" id="KW-0456">Lyase</keyword>
<comment type="cofactor">
    <cofactor evidence="3">
        <name>FMN</name>
        <dbReference type="ChEBI" id="CHEBI:58210"/>
    </cofactor>
    <text evidence="3">Binds 1 FMN per subunit.</text>
</comment>
<proteinExistence type="inferred from homology"/>
<dbReference type="EC" id="4.1.1.36" evidence="3"/>
<gene>
    <name evidence="3 7" type="primary">coaBC</name>
    <name evidence="7" type="ORF">ACFPJ5_08465</name>
</gene>
<feature type="domain" description="DNA/pantothenate metabolism flavoprotein C-terminal" evidence="6">
    <location>
        <begin position="307"/>
        <end position="413"/>
    </location>
</feature>
<evidence type="ECO:0000313" key="7">
    <source>
        <dbReference type="EMBL" id="MFC5366972.1"/>
    </source>
</evidence>
<dbReference type="InterPro" id="IPR007085">
    <property type="entry name" value="DNA/pantothenate-metab_flavo_C"/>
</dbReference>
<feature type="binding site" evidence="3">
    <location>
        <position position="364"/>
    </location>
    <ligand>
        <name>CTP</name>
        <dbReference type="ChEBI" id="CHEBI:37563"/>
    </ligand>
</feature>
<dbReference type="PANTHER" id="PTHR14359:SF6">
    <property type="entry name" value="PHOSPHOPANTOTHENOYLCYSTEINE DECARBOXYLASE"/>
    <property type="match status" value="1"/>
</dbReference>
<keyword evidence="3" id="KW-0511">Multifunctional enzyme</keyword>
<name>A0ABD5RB82_9EURY</name>
<dbReference type="PANTHER" id="PTHR14359">
    <property type="entry name" value="HOMO-OLIGOMERIC FLAVIN CONTAINING CYS DECARBOXYLASE FAMILY"/>
    <property type="match status" value="1"/>
</dbReference>
<keyword evidence="3" id="KW-0285">Flavoprotein</keyword>
<dbReference type="Pfam" id="PF02441">
    <property type="entry name" value="Flavoprotein"/>
    <property type="match status" value="1"/>
</dbReference>
<feature type="binding site" evidence="3">
    <location>
        <position position="331"/>
    </location>
    <ligand>
        <name>CTP</name>
        <dbReference type="ChEBI" id="CHEBI:37563"/>
    </ligand>
</feature>
<organism evidence="7 8">
    <name type="scientific">Salinirubrum litoreum</name>
    <dbReference type="NCBI Taxonomy" id="1126234"/>
    <lineage>
        <taxon>Archaea</taxon>
        <taxon>Methanobacteriati</taxon>
        <taxon>Methanobacteriota</taxon>
        <taxon>Stenosarchaea group</taxon>
        <taxon>Halobacteria</taxon>
        <taxon>Halobacteriales</taxon>
        <taxon>Haloferacaceae</taxon>
        <taxon>Salinirubrum</taxon>
    </lineage>
</organism>
<feature type="compositionally biased region" description="Basic and acidic residues" evidence="4">
    <location>
        <begin position="293"/>
        <end position="310"/>
    </location>
</feature>
<evidence type="ECO:0000256" key="2">
    <source>
        <dbReference type="ARBA" id="ARBA00023239"/>
    </source>
</evidence>
<comment type="function">
    <text evidence="3">Catalyzes two sequential steps in the biosynthesis of coenzyme A. In the first step cysteine is conjugated to 4'-phosphopantothenate to form 4-phosphopantothenoylcysteine. In the second step the latter compound is decarboxylated to form 4'-phosphopantotheine.</text>
</comment>
<protein>
    <recommendedName>
        <fullName evidence="3">Coenzyme A biosynthesis bifunctional protein CoaBC</fullName>
    </recommendedName>
    <alternativeName>
        <fullName evidence="3">DNA/pantothenate metabolism flavoprotein</fullName>
    </alternativeName>
    <alternativeName>
        <fullName evidence="3">Phosphopantothenoylcysteine synthetase/decarboxylase</fullName>
        <shortName evidence="3">PPCS-PPCDC</shortName>
    </alternativeName>
    <domain>
        <recommendedName>
            <fullName evidence="3">Phosphopantothenoylcysteine decarboxylase</fullName>
            <shortName evidence="3">PPC decarboxylase</shortName>
            <shortName evidence="3">PPC-DC</shortName>
            <ecNumber evidence="3">4.1.1.36</ecNumber>
        </recommendedName>
        <alternativeName>
            <fullName evidence="3">CoaC</fullName>
        </alternativeName>
    </domain>
    <domain>
        <recommendedName>
            <fullName evidence="3">Phosphopantothenate--cysteine ligase</fullName>
            <ecNumber evidence="3">6.3.2.5</ecNumber>
        </recommendedName>
        <alternativeName>
            <fullName evidence="3">CoaB</fullName>
        </alternativeName>
        <alternativeName>
            <fullName evidence="3">Phosphopantothenoylcysteine synthetase</fullName>
            <shortName evidence="3">PPC synthetase</shortName>
            <shortName evidence="3">PPC-S</shortName>
        </alternativeName>
    </domain>
</protein>
<feature type="domain" description="DNA/pantothenate metabolism flavoprotein C-terminal" evidence="6">
    <location>
        <begin position="179"/>
        <end position="256"/>
    </location>
</feature>
<evidence type="ECO:0000259" key="6">
    <source>
        <dbReference type="Pfam" id="PF04127"/>
    </source>
</evidence>
<keyword evidence="3" id="KW-0288">FMN</keyword>
<feature type="binding site" evidence="3">
    <location>
        <position position="322"/>
    </location>
    <ligand>
        <name>CTP</name>
        <dbReference type="ChEBI" id="CHEBI:37563"/>
    </ligand>
</feature>
<comment type="catalytic activity">
    <reaction evidence="3">
        <text>(R)-4'-phosphopantothenate + L-cysteine + CTP = N-[(R)-4-phosphopantothenoyl]-L-cysteine + CMP + diphosphate + H(+)</text>
        <dbReference type="Rhea" id="RHEA:19397"/>
        <dbReference type="ChEBI" id="CHEBI:10986"/>
        <dbReference type="ChEBI" id="CHEBI:15378"/>
        <dbReference type="ChEBI" id="CHEBI:33019"/>
        <dbReference type="ChEBI" id="CHEBI:35235"/>
        <dbReference type="ChEBI" id="CHEBI:37563"/>
        <dbReference type="ChEBI" id="CHEBI:59458"/>
        <dbReference type="ChEBI" id="CHEBI:60377"/>
        <dbReference type="EC" id="6.3.2.5"/>
    </reaction>
</comment>
<feature type="region of interest" description="Phosphopantothenoylcysteine decarboxylase" evidence="3">
    <location>
        <begin position="1"/>
        <end position="183"/>
    </location>
</feature>
<sequence length="437" mass="45286">MLEGVNVALGVTGSIAAVKTVELAHELRRQGASVRAVMTDSARGILHPWAVEFATEHDVVTEITGRVEHVELCGREGWADVLLVAPATANTVGKIAGAVDDTPVTTCATTALGAGVPVVVAPAMHEPMYDHPGVLDALARLEEWGVTYADPRIEEGKAKIASEDAVVTELARATTPDSLADQHVVVTAGATSEVIDPIRTLTNRASGTTGRAVARACYVRGADVTLVHDGDDVHYADTRQVESAAEMLAAVQSAVSGNGATDTDGSGGGSDPDQATADDAPTRSESATSAGEEPTRREAEPTTTDAHDQPADALVSAAAISDFTVEAHDEKIRSGESLTLELEPTPKLLDTVRDEHPDLTMVGFKAETSGDDDAMVEAARSLRDRVGLAFVVANDASVMGETETRALFVDDADPTAFVGSKVALGGAVADRLAGVLV</sequence>
<dbReference type="InterPro" id="IPR005252">
    <property type="entry name" value="CoaBC"/>
</dbReference>
<feature type="region of interest" description="Disordered" evidence="4">
    <location>
        <begin position="254"/>
        <end position="310"/>
    </location>
</feature>
<dbReference type="HAMAP" id="MF_02225">
    <property type="entry name" value="CoaBC"/>
    <property type="match status" value="1"/>
</dbReference>
<keyword evidence="3" id="KW-0460">Magnesium</keyword>
<dbReference type="NCBIfam" id="TIGR00521">
    <property type="entry name" value="coaBC_dfp"/>
    <property type="match status" value="1"/>
</dbReference>
<dbReference type="InterPro" id="IPR035929">
    <property type="entry name" value="CoaB-like_sf"/>
</dbReference>
<dbReference type="GO" id="GO:0010181">
    <property type="term" value="F:FMN binding"/>
    <property type="evidence" value="ECO:0007669"/>
    <property type="project" value="UniProtKB-UniRule"/>
</dbReference>
<feature type="region of interest" description="Phosphopantothenate--cysteine ligase" evidence="3">
    <location>
        <begin position="184"/>
        <end position="437"/>
    </location>
</feature>
<evidence type="ECO:0000256" key="3">
    <source>
        <dbReference type="HAMAP-Rule" id="MF_02225"/>
    </source>
</evidence>
<feature type="domain" description="Flavoprotein" evidence="5">
    <location>
        <begin position="6"/>
        <end position="165"/>
    </location>
</feature>